<protein>
    <submittedName>
        <fullName evidence="3">Uncharacterized protein</fullName>
    </submittedName>
</protein>
<dbReference type="PROSITE" id="PS51257">
    <property type="entry name" value="PROKAR_LIPOPROTEIN"/>
    <property type="match status" value="1"/>
</dbReference>
<dbReference type="EMBL" id="JACOPO010000011">
    <property type="protein sequence ID" value="MBC5723638.1"/>
    <property type="molecule type" value="Genomic_DNA"/>
</dbReference>
<evidence type="ECO:0000256" key="2">
    <source>
        <dbReference type="SAM" id="SignalP"/>
    </source>
</evidence>
<evidence type="ECO:0000313" key="3">
    <source>
        <dbReference type="EMBL" id="MBC5723638.1"/>
    </source>
</evidence>
<organism evidence="3 4">
    <name type="scientific">Flintibacter hominis</name>
    <dbReference type="NCBI Taxonomy" id="2763048"/>
    <lineage>
        <taxon>Bacteria</taxon>
        <taxon>Bacillati</taxon>
        <taxon>Bacillota</taxon>
        <taxon>Clostridia</taxon>
        <taxon>Eubacteriales</taxon>
        <taxon>Flintibacter</taxon>
    </lineage>
</organism>
<feature type="region of interest" description="Disordered" evidence="1">
    <location>
        <begin position="23"/>
        <end position="54"/>
    </location>
</feature>
<feature type="signal peptide" evidence="2">
    <location>
        <begin position="1"/>
        <end position="32"/>
    </location>
</feature>
<evidence type="ECO:0000256" key="1">
    <source>
        <dbReference type="SAM" id="MobiDB-lite"/>
    </source>
</evidence>
<gene>
    <name evidence="3" type="ORF">H8S11_12545</name>
</gene>
<feature type="compositionally biased region" description="Low complexity" evidence="1">
    <location>
        <begin position="23"/>
        <end position="39"/>
    </location>
</feature>
<dbReference type="AlphaFoldDB" id="A0A8J6M7V1"/>
<keyword evidence="2" id="KW-0732">Signal</keyword>
<keyword evidence="4" id="KW-1185">Reference proteome</keyword>
<name>A0A8J6M7V1_9FIRM</name>
<dbReference type="RefSeq" id="WP_186853361.1">
    <property type="nucleotide sequence ID" value="NZ_JACOPO010000011.1"/>
</dbReference>
<sequence length="54" mass="5419">MRKSIVKAFAFAASLTAILTACSPGSSSNSSASNPNTNNDYPSQPIPHAGAVPA</sequence>
<accession>A0A8J6M7V1</accession>
<evidence type="ECO:0000313" key="4">
    <source>
        <dbReference type="Proteomes" id="UP000628736"/>
    </source>
</evidence>
<comment type="caution">
    <text evidence="3">The sequence shown here is derived from an EMBL/GenBank/DDBJ whole genome shotgun (WGS) entry which is preliminary data.</text>
</comment>
<proteinExistence type="predicted"/>
<reference evidence="3" key="1">
    <citation type="submission" date="2020-08" db="EMBL/GenBank/DDBJ databases">
        <title>Genome public.</title>
        <authorList>
            <person name="Liu C."/>
            <person name="Sun Q."/>
        </authorList>
    </citation>
    <scope>NUCLEOTIDE SEQUENCE</scope>
    <source>
        <strain evidence="3">NSJ-23</strain>
    </source>
</reference>
<dbReference type="Proteomes" id="UP000628736">
    <property type="component" value="Unassembled WGS sequence"/>
</dbReference>
<feature type="chain" id="PRO_5035274486" evidence="2">
    <location>
        <begin position="33"/>
        <end position="54"/>
    </location>
</feature>